<dbReference type="GO" id="GO:0090729">
    <property type="term" value="F:toxin activity"/>
    <property type="evidence" value="ECO:0007669"/>
    <property type="project" value="UniProtKB-KW"/>
</dbReference>
<dbReference type="Gene3D" id="1.20.190.10">
    <property type="entry name" value="Pesticidal crystal protein, N-terminal domain"/>
    <property type="match status" value="1"/>
</dbReference>
<evidence type="ECO:0000256" key="3">
    <source>
        <dbReference type="ARBA" id="ARBA00022969"/>
    </source>
</evidence>
<dbReference type="InterPro" id="IPR038979">
    <property type="entry name" value="Pest_crys"/>
</dbReference>
<dbReference type="PANTHER" id="PTHR37003:SF2">
    <property type="entry name" value="PESTICIDAL CRYSTAL PROTEIN N-TERMINAL DOMAIN-CONTAINING PROTEIN"/>
    <property type="match status" value="1"/>
</dbReference>
<dbReference type="EMBL" id="NVCO01000039">
    <property type="protein sequence ID" value="PFT45871.1"/>
    <property type="molecule type" value="Genomic_DNA"/>
</dbReference>
<dbReference type="Pfam" id="PF03945">
    <property type="entry name" value="Endotoxin_N"/>
    <property type="match status" value="1"/>
</dbReference>
<keyword evidence="6" id="KW-0175">Coiled coil</keyword>
<evidence type="ECO:0000313" key="10">
    <source>
        <dbReference type="EMBL" id="PFT45871.1"/>
    </source>
</evidence>
<evidence type="ECO:0000256" key="6">
    <source>
        <dbReference type="SAM" id="Coils"/>
    </source>
</evidence>
<dbReference type="PANTHER" id="PTHR37003">
    <property type="entry name" value="ENDOTOXIN_N DOMAIN-CONTAINING PROTEIN-RELATED"/>
    <property type="match status" value="1"/>
</dbReference>
<dbReference type="Proteomes" id="UP000226106">
    <property type="component" value="Unassembled WGS sequence"/>
</dbReference>
<feature type="domain" description="Ricin B lectin" evidence="9">
    <location>
        <begin position="393"/>
        <end position="483"/>
    </location>
</feature>
<organism evidence="10 11">
    <name type="scientific">Bacillus thuringiensis</name>
    <dbReference type="NCBI Taxonomy" id="1428"/>
    <lineage>
        <taxon>Bacteria</taxon>
        <taxon>Bacillati</taxon>
        <taxon>Bacillota</taxon>
        <taxon>Bacilli</taxon>
        <taxon>Bacillales</taxon>
        <taxon>Bacillaceae</taxon>
        <taxon>Bacillus</taxon>
        <taxon>Bacillus cereus group</taxon>
    </lineage>
</organism>
<feature type="domain" description="Pesticidal crystal protein" evidence="8">
    <location>
        <begin position="87"/>
        <end position="266"/>
    </location>
</feature>
<dbReference type="CDD" id="cd23445">
    <property type="entry name" value="beta-trefoil_Ricin_HA17-like"/>
    <property type="match status" value="1"/>
</dbReference>
<comment type="similarity">
    <text evidence="1">Belongs to the delta endotoxin family.</text>
</comment>
<dbReference type="RefSeq" id="WP_098640569.1">
    <property type="nucleotide sequence ID" value="NZ_NVCO01000039.1"/>
</dbReference>
<evidence type="ECO:0000259" key="9">
    <source>
        <dbReference type="Pfam" id="PF14200"/>
    </source>
</evidence>
<dbReference type="GO" id="GO:0030435">
    <property type="term" value="P:sporulation resulting in formation of a cellular spore"/>
    <property type="evidence" value="ECO:0007669"/>
    <property type="project" value="UniProtKB-KW"/>
</dbReference>
<reference evidence="10 11" key="1">
    <citation type="submission" date="2017-09" db="EMBL/GenBank/DDBJ databases">
        <title>Large-scale bioinformatics analysis of Bacillus genomes uncovers conserved roles of natural products in bacterial physiology.</title>
        <authorList>
            <consortium name="Agbiome Team Llc"/>
            <person name="Bleich R.M."/>
            <person name="Grubbs K.J."/>
            <person name="Santa Maria K.C."/>
            <person name="Allen S.E."/>
            <person name="Farag S."/>
            <person name="Shank E.A."/>
            <person name="Bowers A."/>
        </authorList>
    </citation>
    <scope>NUCLEOTIDE SEQUENCE [LARGE SCALE GENOMIC DNA]</scope>
    <source>
        <strain evidence="10 11">AFS065400</strain>
    </source>
</reference>
<evidence type="ECO:0000256" key="5">
    <source>
        <dbReference type="ARBA" id="ARBA00029653"/>
    </source>
</evidence>
<evidence type="ECO:0000256" key="2">
    <source>
        <dbReference type="ARBA" id="ARBA00022656"/>
    </source>
</evidence>
<evidence type="ECO:0000313" key="11">
    <source>
        <dbReference type="Proteomes" id="UP000226106"/>
    </source>
</evidence>
<keyword evidence="3" id="KW-0749">Sporulation</keyword>
<keyword evidence="7" id="KW-0732">Signal</keyword>
<feature type="signal peptide" evidence="7">
    <location>
        <begin position="1"/>
        <end position="29"/>
    </location>
</feature>
<dbReference type="InterPro" id="IPR000772">
    <property type="entry name" value="Ricin_B_lectin"/>
</dbReference>
<dbReference type="InterPro" id="IPR035992">
    <property type="entry name" value="Ricin_B-like_lectins"/>
</dbReference>
<dbReference type="Pfam" id="PF14200">
    <property type="entry name" value="RicinB_lectin_2"/>
    <property type="match status" value="1"/>
</dbReference>
<dbReference type="GO" id="GO:0001907">
    <property type="term" value="P:symbiont-mediated killing of host cell"/>
    <property type="evidence" value="ECO:0007669"/>
    <property type="project" value="InterPro"/>
</dbReference>
<comment type="caution">
    <text evidence="10">The sequence shown here is derived from an EMBL/GenBank/DDBJ whole genome shotgun (WGS) entry which is preliminary data.</text>
</comment>
<keyword evidence="4" id="KW-0843">Virulence</keyword>
<keyword evidence="2" id="KW-0800">Toxin</keyword>
<dbReference type="Gene3D" id="2.80.10.50">
    <property type="match status" value="1"/>
</dbReference>
<proteinExistence type="inferred from homology"/>
<dbReference type="SUPFAM" id="SSF50370">
    <property type="entry name" value="Ricin B-like lectins"/>
    <property type="match status" value="1"/>
</dbReference>
<evidence type="ECO:0000256" key="7">
    <source>
        <dbReference type="SAM" id="SignalP"/>
    </source>
</evidence>
<evidence type="ECO:0000259" key="8">
    <source>
        <dbReference type="Pfam" id="PF03945"/>
    </source>
</evidence>
<dbReference type="SUPFAM" id="SSF56849">
    <property type="entry name" value="delta-Endotoxin (insectocide), N-terminal domain"/>
    <property type="match status" value="1"/>
</dbReference>
<dbReference type="AlphaFoldDB" id="A0A9X7FVQ2"/>
<gene>
    <name evidence="10" type="ORF">COK72_13895</name>
</gene>
<dbReference type="InterPro" id="IPR005639">
    <property type="entry name" value="Pest_crys_dom_I"/>
</dbReference>
<accession>A0A9X7FVQ2</accession>
<evidence type="ECO:0000256" key="4">
    <source>
        <dbReference type="ARBA" id="ARBA00023026"/>
    </source>
</evidence>
<feature type="chain" id="PRO_5040829822" description="Crystaline entomocidal protoxin" evidence="7">
    <location>
        <begin position="30"/>
        <end position="503"/>
    </location>
</feature>
<name>A0A9X7FVQ2_BACTU</name>
<feature type="coiled-coil region" evidence="6">
    <location>
        <begin position="132"/>
        <end position="159"/>
    </location>
</feature>
<dbReference type="InterPro" id="IPR036716">
    <property type="entry name" value="Pest_crys_N_sf"/>
</dbReference>
<evidence type="ECO:0000256" key="1">
    <source>
        <dbReference type="ARBA" id="ARBA00007819"/>
    </source>
</evidence>
<sequence length="503" mass="55615">MKYKQVLLATVATMTLGVSTLGGTASVFAAEQPVQELPKLLNDLSGEFNSPLIKSEEVSKIMSDASKDARRLNDLLRQISMGVAGKIPAVGSVVSAMVGYLYPEQDGTDSKLNALEAKLTAKIEQAVNDQHVKDIKSHIQNLTNAANELQTALNSVNKGAFYDGGSIKDIHGTLREKAETVDKKFKELMPFLMQEGHEIGDLPVYTKVAAAHILFLNYMKTRGTDSKLYRYDSDKTVDAQFQPTDRVDTYAKHIEDTFKKGDDKIVQLIKELEDKKEALRNVGSSTGGSLAGGNLGAENKRSILNKEIDGLKALNLNRKRSLYRDLTVAEGSFEAASGKKLTYTHFADILSGTYKIVSKLDSSMILDNDYGHERLAKLNKDYTDKKEEWVNGEKWTFQYNADKKAYKIINQKAPYDELAINGKFGDDTVFATTDRKLDSDSTADLRYWKVEDAGNGYFFIKNLKTGRVLDVTDGKTGVGTVIKTHAQNASPVAAQMFKIETVQ</sequence>
<protein>
    <recommendedName>
        <fullName evidence="5">Crystaline entomocidal protoxin</fullName>
    </recommendedName>
</protein>